<dbReference type="AlphaFoldDB" id="A0A0F9GMF7"/>
<reference evidence="1" key="1">
    <citation type="journal article" date="2015" name="Nature">
        <title>Complex archaea that bridge the gap between prokaryotes and eukaryotes.</title>
        <authorList>
            <person name="Spang A."/>
            <person name="Saw J.H."/>
            <person name="Jorgensen S.L."/>
            <person name="Zaremba-Niedzwiedzka K."/>
            <person name="Martijn J."/>
            <person name="Lind A.E."/>
            <person name="van Eijk R."/>
            <person name="Schleper C."/>
            <person name="Guy L."/>
            <person name="Ettema T.J."/>
        </authorList>
    </citation>
    <scope>NUCLEOTIDE SEQUENCE</scope>
</reference>
<accession>A0A0F9GMF7</accession>
<sequence length="149" mass="17148">MKRIIGKEKKKVLNKEALLAKQVLEVVEVDLENGECVFVRQMTGHERDVYEQSLIHRFKDKQGKHDYEMRMEDFRARLVAATVCDAEGKLILEPRDYRQLSNNMSAERLERIVNEAQRLNGITDEDKEELVKNLDADLVGNSSSGSVEN</sequence>
<protein>
    <submittedName>
        <fullName evidence="1">Uncharacterized protein</fullName>
    </submittedName>
</protein>
<evidence type="ECO:0000313" key="1">
    <source>
        <dbReference type="EMBL" id="KKL64287.1"/>
    </source>
</evidence>
<dbReference type="InterPro" id="IPR038556">
    <property type="entry name" value="TAC_Gp13-like_sf"/>
</dbReference>
<dbReference type="EMBL" id="LAZR01027891">
    <property type="protein sequence ID" value="KKL64287.1"/>
    <property type="molecule type" value="Genomic_DNA"/>
</dbReference>
<dbReference type="Gene3D" id="3.30.2220.20">
    <property type="entry name" value="Phage tail assembly chaperone gp13-like"/>
    <property type="match status" value="1"/>
</dbReference>
<proteinExistence type="predicted"/>
<comment type="caution">
    <text evidence="1">The sequence shown here is derived from an EMBL/GenBank/DDBJ whole genome shotgun (WGS) entry which is preliminary data.</text>
</comment>
<organism evidence="1">
    <name type="scientific">marine sediment metagenome</name>
    <dbReference type="NCBI Taxonomy" id="412755"/>
    <lineage>
        <taxon>unclassified sequences</taxon>
        <taxon>metagenomes</taxon>
        <taxon>ecological metagenomes</taxon>
    </lineage>
</organism>
<gene>
    <name evidence="1" type="ORF">LCGC14_2166550</name>
</gene>
<name>A0A0F9GMF7_9ZZZZ</name>